<comment type="catalytic activity">
    <reaction evidence="16">
        <text>[GlcNAc-(1-&gt;4)-Mur2Ac(oyl-L-Ala-gamma-D-Glu-L-Lys-D-Ala-D-Ala)](n)-di-trans,octa-cis-undecaprenyl diphosphate + beta-D-GlcNAc-(1-&gt;4)-Mur2Ac(oyl-L-Ala-gamma-D-Glu-L-Lys-D-Ala-D-Ala)-di-trans,octa-cis-undecaprenyl diphosphate = [GlcNAc-(1-&gt;4)-Mur2Ac(oyl-L-Ala-gamma-D-Glu-L-Lys-D-Ala-D-Ala)](n+1)-di-trans,octa-cis-undecaprenyl diphosphate + di-trans,octa-cis-undecaprenyl diphosphate + H(+)</text>
        <dbReference type="Rhea" id="RHEA:23708"/>
        <dbReference type="Rhea" id="RHEA-COMP:9602"/>
        <dbReference type="Rhea" id="RHEA-COMP:9603"/>
        <dbReference type="ChEBI" id="CHEBI:15378"/>
        <dbReference type="ChEBI" id="CHEBI:58405"/>
        <dbReference type="ChEBI" id="CHEBI:60033"/>
        <dbReference type="ChEBI" id="CHEBI:78435"/>
        <dbReference type="EC" id="2.4.99.28"/>
    </reaction>
</comment>
<evidence type="ECO:0000256" key="5">
    <source>
        <dbReference type="ARBA" id="ARBA00022645"/>
    </source>
</evidence>
<dbReference type="GO" id="GO:0009002">
    <property type="term" value="F:serine-type D-Ala-D-Ala carboxypeptidase activity"/>
    <property type="evidence" value="ECO:0007669"/>
    <property type="project" value="UniProtKB-EC"/>
</dbReference>
<comment type="caution">
    <text evidence="21">The sequence shown here is derived from an EMBL/GenBank/DDBJ whole genome shotgun (WGS) entry which is preliminary data.</text>
</comment>
<dbReference type="GO" id="GO:0030288">
    <property type="term" value="C:outer membrane-bounded periplasmic space"/>
    <property type="evidence" value="ECO:0007669"/>
    <property type="project" value="TreeGrafter"/>
</dbReference>
<evidence type="ECO:0000256" key="7">
    <source>
        <dbReference type="ARBA" id="ARBA00022676"/>
    </source>
</evidence>
<gene>
    <name evidence="21" type="ORF">A3D26_00960</name>
</gene>
<evidence type="ECO:0000256" key="2">
    <source>
        <dbReference type="ARBA" id="ARBA00007090"/>
    </source>
</evidence>
<evidence type="ECO:0000256" key="12">
    <source>
        <dbReference type="ARBA" id="ARBA00023136"/>
    </source>
</evidence>
<keyword evidence="18" id="KW-0812">Transmembrane</keyword>
<keyword evidence="13" id="KW-0511">Multifunctional enzyme</keyword>
<feature type="region of interest" description="Disordered" evidence="17">
    <location>
        <begin position="1"/>
        <end position="28"/>
    </location>
</feature>
<keyword evidence="4" id="KW-1003">Cell membrane</keyword>
<dbReference type="GO" id="GO:0008658">
    <property type="term" value="F:penicillin binding"/>
    <property type="evidence" value="ECO:0007669"/>
    <property type="project" value="InterPro"/>
</dbReference>
<evidence type="ECO:0000256" key="3">
    <source>
        <dbReference type="ARBA" id="ARBA00007739"/>
    </source>
</evidence>
<dbReference type="GO" id="GO:0071555">
    <property type="term" value="P:cell wall organization"/>
    <property type="evidence" value="ECO:0007669"/>
    <property type="project" value="UniProtKB-KW"/>
</dbReference>
<dbReference type="GO" id="GO:0005886">
    <property type="term" value="C:plasma membrane"/>
    <property type="evidence" value="ECO:0007669"/>
    <property type="project" value="UniProtKB-SubCell"/>
</dbReference>
<proteinExistence type="inferred from homology"/>
<dbReference type="NCBIfam" id="TIGR02074">
    <property type="entry name" value="PBP_1a_fam"/>
    <property type="match status" value="1"/>
</dbReference>
<evidence type="ECO:0000256" key="1">
    <source>
        <dbReference type="ARBA" id="ARBA00004236"/>
    </source>
</evidence>
<reference evidence="21 22" key="1">
    <citation type="journal article" date="2016" name="Nat. Commun.">
        <title>Thousands of microbial genomes shed light on interconnected biogeochemical processes in an aquifer system.</title>
        <authorList>
            <person name="Anantharaman K."/>
            <person name="Brown C.T."/>
            <person name="Hug L.A."/>
            <person name="Sharon I."/>
            <person name="Castelle C.J."/>
            <person name="Probst A.J."/>
            <person name="Thomas B.C."/>
            <person name="Singh A."/>
            <person name="Wilkins M.J."/>
            <person name="Karaoz U."/>
            <person name="Brodie E.L."/>
            <person name="Williams K.H."/>
            <person name="Hubbard S.S."/>
            <person name="Banfield J.F."/>
        </authorList>
    </citation>
    <scope>NUCLEOTIDE SEQUENCE [LARGE SCALE GENOMIC DNA]</scope>
</reference>
<evidence type="ECO:0000256" key="9">
    <source>
        <dbReference type="ARBA" id="ARBA00022801"/>
    </source>
</evidence>
<evidence type="ECO:0000256" key="10">
    <source>
        <dbReference type="ARBA" id="ARBA00022960"/>
    </source>
</evidence>
<dbReference type="InterPro" id="IPR001264">
    <property type="entry name" value="Glyco_trans_51"/>
</dbReference>
<keyword evidence="9" id="KW-0378">Hydrolase</keyword>
<dbReference type="Pfam" id="PF00912">
    <property type="entry name" value="Transgly"/>
    <property type="match status" value="1"/>
</dbReference>
<dbReference type="Proteomes" id="UP000178319">
    <property type="component" value="Unassembled WGS sequence"/>
</dbReference>
<evidence type="ECO:0000256" key="6">
    <source>
        <dbReference type="ARBA" id="ARBA00022670"/>
    </source>
</evidence>
<dbReference type="SUPFAM" id="SSF53955">
    <property type="entry name" value="Lysozyme-like"/>
    <property type="match status" value="1"/>
</dbReference>
<comment type="subcellular location">
    <subcellularLocation>
        <location evidence="1">Cell membrane</location>
    </subcellularLocation>
</comment>
<evidence type="ECO:0000256" key="18">
    <source>
        <dbReference type="SAM" id="Phobius"/>
    </source>
</evidence>
<evidence type="ECO:0000256" key="13">
    <source>
        <dbReference type="ARBA" id="ARBA00023268"/>
    </source>
</evidence>
<name>A0A1G1V8P0_9BACT</name>
<dbReference type="FunFam" id="1.10.3810.10:FF:000001">
    <property type="entry name" value="Penicillin-binding protein 1A"/>
    <property type="match status" value="1"/>
</dbReference>
<evidence type="ECO:0000313" key="22">
    <source>
        <dbReference type="Proteomes" id="UP000178319"/>
    </source>
</evidence>
<evidence type="ECO:0000313" key="21">
    <source>
        <dbReference type="EMBL" id="OGY11667.1"/>
    </source>
</evidence>
<feature type="transmembrane region" description="Helical" evidence="18">
    <location>
        <begin position="50"/>
        <end position="71"/>
    </location>
</feature>
<evidence type="ECO:0000256" key="11">
    <source>
        <dbReference type="ARBA" id="ARBA00022984"/>
    </source>
</evidence>
<keyword evidence="10" id="KW-0133">Cell shape</keyword>
<protein>
    <submittedName>
        <fullName evidence="21">Uncharacterized protein</fullName>
    </submittedName>
</protein>
<evidence type="ECO:0000259" key="20">
    <source>
        <dbReference type="Pfam" id="PF00912"/>
    </source>
</evidence>
<feature type="region of interest" description="Disordered" evidence="17">
    <location>
        <begin position="764"/>
        <end position="785"/>
    </location>
</feature>
<keyword evidence="5" id="KW-0121">Carboxypeptidase</keyword>
<organism evidence="21 22">
    <name type="scientific">Candidatus Blackburnbacteria bacterium RIFCSPHIGHO2_02_FULL_44_20</name>
    <dbReference type="NCBI Taxonomy" id="1797516"/>
    <lineage>
        <taxon>Bacteria</taxon>
        <taxon>Candidatus Blackburniibacteriota</taxon>
    </lineage>
</organism>
<dbReference type="Gene3D" id="1.10.3810.10">
    <property type="entry name" value="Biosynthetic peptidoglycan transglycosylase-like"/>
    <property type="match status" value="1"/>
</dbReference>
<evidence type="ECO:0000259" key="19">
    <source>
        <dbReference type="Pfam" id="PF00905"/>
    </source>
</evidence>
<dbReference type="GO" id="GO:0008360">
    <property type="term" value="P:regulation of cell shape"/>
    <property type="evidence" value="ECO:0007669"/>
    <property type="project" value="UniProtKB-KW"/>
</dbReference>
<keyword evidence="11" id="KW-0573">Peptidoglycan synthesis</keyword>
<dbReference type="PANTHER" id="PTHR32282">
    <property type="entry name" value="BINDING PROTEIN TRANSPEPTIDASE, PUTATIVE-RELATED"/>
    <property type="match status" value="1"/>
</dbReference>
<comment type="catalytic activity">
    <reaction evidence="15">
        <text>Preferential cleavage: (Ac)2-L-Lys-D-Ala-|-D-Ala. Also transpeptidation of peptidyl-alanyl moieties that are N-acyl substituents of D-alanine.</text>
        <dbReference type="EC" id="3.4.16.4"/>
    </reaction>
</comment>
<keyword evidence="14" id="KW-0961">Cell wall biogenesis/degradation</keyword>
<evidence type="ECO:0000256" key="4">
    <source>
        <dbReference type="ARBA" id="ARBA00022475"/>
    </source>
</evidence>
<dbReference type="SUPFAM" id="SSF56601">
    <property type="entry name" value="beta-lactamase/transpeptidase-like"/>
    <property type="match status" value="1"/>
</dbReference>
<dbReference type="Gene3D" id="3.40.710.10">
    <property type="entry name" value="DD-peptidase/beta-lactamase superfamily"/>
    <property type="match status" value="1"/>
</dbReference>
<dbReference type="InterPro" id="IPR023346">
    <property type="entry name" value="Lysozyme-like_dom_sf"/>
</dbReference>
<dbReference type="Pfam" id="PF00905">
    <property type="entry name" value="Transpeptidase"/>
    <property type="match status" value="1"/>
</dbReference>
<evidence type="ECO:0000256" key="15">
    <source>
        <dbReference type="ARBA" id="ARBA00034000"/>
    </source>
</evidence>
<feature type="transmembrane region" description="Helical" evidence="18">
    <location>
        <begin position="108"/>
        <end position="129"/>
    </location>
</feature>
<keyword evidence="6" id="KW-0645">Protease</keyword>
<keyword evidence="12 18" id="KW-0472">Membrane</keyword>
<evidence type="ECO:0000256" key="16">
    <source>
        <dbReference type="ARBA" id="ARBA00049902"/>
    </source>
</evidence>
<dbReference type="GO" id="GO:0008955">
    <property type="term" value="F:peptidoglycan glycosyltransferase activity"/>
    <property type="evidence" value="ECO:0007669"/>
    <property type="project" value="UniProtKB-EC"/>
</dbReference>
<accession>A0A1G1V8P0</accession>
<dbReference type="InterPro" id="IPR001460">
    <property type="entry name" value="PCN-bd_Tpept"/>
</dbReference>
<feature type="domain" description="Penicillin-binding protein transpeptidase" evidence="19">
    <location>
        <begin position="416"/>
        <end position="704"/>
    </location>
</feature>
<dbReference type="AlphaFoldDB" id="A0A1G1V8P0"/>
<evidence type="ECO:0000256" key="17">
    <source>
        <dbReference type="SAM" id="MobiDB-lite"/>
    </source>
</evidence>
<keyword evidence="8" id="KW-0808">Transferase</keyword>
<keyword evidence="7" id="KW-0328">Glycosyltransferase</keyword>
<dbReference type="GO" id="GO:0009252">
    <property type="term" value="P:peptidoglycan biosynthetic process"/>
    <property type="evidence" value="ECO:0007669"/>
    <property type="project" value="UniProtKB-KW"/>
</dbReference>
<dbReference type="EMBL" id="MHBZ01000013">
    <property type="protein sequence ID" value="OGY11667.1"/>
    <property type="molecule type" value="Genomic_DNA"/>
</dbReference>
<feature type="domain" description="Glycosyl transferase family 51" evidence="20">
    <location>
        <begin position="153"/>
        <end position="328"/>
    </location>
</feature>
<comment type="similarity">
    <text evidence="3">In the N-terminal section; belongs to the glycosyltransferase 51 family.</text>
</comment>
<dbReference type="InterPro" id="IPR036950">
    <property type="entry name" value="PBP_transglycosylase"/>
</dbReference>
<keyword evidence="18" id="KW-1133">Transmembrane helix</keyword>
<evidence type="ECO:0000256" key="14">
    <source>
        <dbReference type="ARBA" id="ARBA00023316"/>
    </source>
</evidence>
<dbReference type="GO" id="GO:0006508">
    <property type="term" value="P:proteolysis"/>
    <property type="evidence" value="ECO:0007669"/>
    <property type="project" value="UniProtKB-KW"/>
</dbReference>
<evidence type="ECO:0000256" key="8">
    <source>
        <dbReference type="ARBA" id="ARBA00022679"/>
    </source>
</evidence>
<comment type="similarity">
    <text evidence="2">In the C-terminal section; belongs to the transpeptidase family.</text>
</comment>
<dbReference type="PANTHER" id="PTHR32282:SF11">
    <property type="entry name" value="PENICILLIN-BINDING PROTEIN 1B"/>
    <property type="match status" value="1"/>
</dbReference>
<dbReference type="InterPro" id="IPR050396">
    <property type="entry name" value="Glycosyltr_51/Transpeptidase"/>
</dbReference>
<dbReference type="STRING" id="1797516.A3D26_00960"/>
<dbReference type="InterPro" id="IPR012338">
    <property type="entry name" value="Beta-lactam/transpept-like"/>
</dbReference>
<sequence>MLTSGNVGVRVPRRTKSNSPQRKSFNEKEGRWNVVQKVKTTLALIGKPPYMLISVLLLLVFWLTNSLVSFLSSIASIPLSITKLFTPTPKPTKVKTKKKKPFMSFRRALALFTITLSLSLVFFWARFIFTLPQPGHLTDRNPALTTKIYDRNGQLLYKIYRNQNRTWLPLDQIPNTVVQATIAIEDAEFYTHHGFSTRGIIRSIRRNITRGEKAGGSTITQQLVKNTLLSPEKTFSRKLKEIILAIIVETKLSKDQILEMYLNEVSYGGSAYGIEEASQLYFKKHAQDLNLAESTLLAGLPKAPTTYSPFGATPELTRSRQLEVLSRMTQEHFISSQEAEEAAQVDLEFAVQLTDIKAPHFVMYIKQILAERFGEQMLEEGGLSIYTSLDLATQEMAQKVTHDEVEKIRNLNISNGATLITNPQTGEILAMVGSKDYFDLNIDGNFNVTTALRQPGSAIKPINYSYALETKKYTSASTISDTPVTYTGTSAPYSPRNYDNKYHGNVTLRTALGSSLNIPAVKVLASYGVDKMIQQAQKLGITTWTDPKRYGLSLTLGGGEVRMIDMAVAYGTFANSGQKTELNPILQILDSKGKTIGGNPCSEELIKTSSTSLWPVVYAEQVTPPKNCSQQVLNPGVVFLLTDILRDNVARTPAFGPNSLLVIPNHPEVAVKTGTTQNLRDNWAIGYTEDYVVLAWVGNNDGSSMAYVASGVTGATPIWHNTFQNLLKDKASKDWEKPQGVVKTTICGKTEYFLEGTQTTYPCPKPKPAVTETDRLLDGVSTTSE</sequence>